<evidence type="ECO:0000313" key="2">
    <source>
        <dbReference type="EMBL" id="MBP3950325.1"/>
    </source>
</evidence>
<proteinExistence type="predicted"/>
<name>A0A940WXT7_9BACI</name>
<evidence type="ECO:0000313" key="3">
    <source>
        <dbReference type="Proteomes" id="UP000678228"/>
    </source>
</evidence>
<dbReference type="RefSeq" id="WP_210595976.1">
    <property type="nucleotide sequence ID" value="NZ_JAGKSQ010000002.1"/>
</dbReference>
<keyword evidence="1" id="KW-0812">Transmembrane</keyword>
<feature type="transmembrane region" description="Helical" evidence="1">
    <location>
        <begin position="12"/>
        <end position="34"/>
    </location>
</feature>
<reference evidence="2" key="1">
    <citation type="submission" date="2021-03" db="EMBL/GenBank/DDBJ databases">
        <title>Bacillus suaedae sp. nov., isolated from Suaeda aralocaspica.</title>
        <authorList>
            <person name="Lei R.F.R."/>
        </authorList>
    </citation>
    <scope>NUCLEOTIDE SEQUENCE</scope>
    <source>
        <strain evidence="2">YZJH907-2</strain>
    </source>
</reference>
<gene>
    <name evidence="2" type="ORF">J7W16_04210</name>
</gene>
<organism evidence="2 3">
    <name type="scientific">Halalkalibacter suaedae</name>
    <dbReference type="NCBI Taxonomy" id="2822140"/>
    <lineage>
        <taxon>Bacteria</taxon>
        <taxon>Bacillati</taxon>
        <taxon>Bacillota</taxon>
        <taxon>Bacilli</taxon>
        <taxon>Bacillales</taxon>
        <taxon>Bacillaceae</taxon>
        <taxon>Halalkalibacter</taxon>
    </lineage>
</organism>
<keyword evidence="3" id="KW-1185">Reference proteome</keyword>
<keyword evidence="1" id="KW-1133">Transmembrane helix</keyword>
<keyword evidence="1" id="KW-0472">Membrane</keyword>
<accession>A0A940WXT7</accession>
<dbReference type="EMBL" id="JAGKSQ010000002">
    <property type="protein sequence ID" value="MBP3950325.1"/>
    <property type="molecule type" value="Genomic_DNA"/>
</dbReference>
<protein>
    <submittedName>
        <fullName evidence="2">Uncharacterized protein</fullName>
    </submittedName>
</protein>
<dbReference type="Proteomes" id="UP000678228">
    <property type="component" value="Unassembled WGS sequence"/>
</dbReference>
<dbReference type="AlphaFoldDB" id="A0A940WXT7"/>
<evidence type="ECO:0000256" key="1">
    <source>
        <dbReference type="SAM" id="Phobius"/>
    </source>
</evidence>
<comment type="caution">
    <text evidence="2">The sequence shown here is derived from an EMBL/GenBank/DDBJ whole genome shotgun (WGS) entry which is preliminary data.</text>
</comment>
<sequence length="92" mass="10584">MKRKIKGIYKRVYLAILGLFLIGLMLVCIVSLTFEQLLLDPKIINGITLLMVVLSLPNLSDQLLSEFSERKKKITCKCPNCKHLIKMEFTEE</sequence>